<keyword evidence="4" id="KW-0812">Transmembrane</keyword>
<reference evidence="5" key="1">
    <citation type="submission" date="2014-02" db="EMBL/GenBank/DDBJ databases">
        <title>Expanding our view of genomic diversity in Candidatus Accumulibacter clades.</title>
        <authorList>
            <person name="Skennerton C.T."/>
            <person name="Barr J.J."/>
            <person name="Slater F.R."/>
            <person name="Bond P.L."/>
            <person name="Tyson G.W."/>
        </authorList>
    </citation>
    <scope>NUCLEOTIDE SEQUENCE [LARGE SCALE GENOMIC DNA]</scope>
</reference>
<protein>
    <submittedName>
        <fullName evidence="5">Multidrug resistance protein MdtN</fullName>
    </submittedName>
</protein>
<dbReference type="Gene3D" id="2.40.30.170">
    <property type="match status" value="1"/>
</dbReference>
<dbReference type="eggNOG" id="COG0845">
    <property type="taxonomic scope" value="Bacteria"/>
</dbReference>
<dbReference type="AlphaFoldDB" id="A0A011PNM3"/>
<dbReference type="Proteomes" id="UP000022141">
    <property type="component" value="Unassembled WGS sequence"/>
</dbReference>
<dbReference type="Gene3D" id="1.10.287.470">
    <property type="entry name" value="Helix hairpin bin"/>
    <property type="match status" value="1"/>
</dbReference>
<dbReference type="EMBL" id="JEMY01000020">
    <property type="protein sequence ID" value="EXI89051.1"/>
    <property type="molecule type" value="Genomic_DNA"/>
</dbReference>
<gene>
    <name evidence="5" type="ORF">AW11_01768</name>
</gene>
<dbReference type="STRING" id="1454004.AW11_01768"/>
<dbReference type="PATRIC" id="fig|1454004.3.peg.1821"/>
<evidence type="ECO:0000256" key="4">
    <source>
        <dbReference type="SAM" id="Phobius"/>
    </source>
</evidence>
<comment type="subcellular location">
    <subcellularLocation>
        <location evidence="1">Cell envelope</location>
    </subcellularLocation>
</comment>
<organism evidence="5 6">
    <name type="scientific">Accumulibacter regalis</name>
    <dbReference type="NCBI Taxonomy" id="522306"/>
    <lineage>
        <taxon>Bacteria</taxon>
        <taxon>Pseudomonadati</taxon>
        <taxon>Pseudomonadota</taxon>
        <taxon>Betaproteobacteria</taxon>
        <taxon>Candidatus Accumulibacter</taxon>
    </lineage>
</organism>
<keyword evidence="4" id="KW-0472">Membrane</keyword>
<evidence type="ECO:0000313" key="6">
    <source>
        <dbReference type="Proteomes" id="UP000022141"/>
    </source>
</evidence>
<evidence type="ECO:0000256" key="2">
    <source>
        <dbReference type="ARBA" id="ARBA00023054"/>
    </source>
</evidence>
<feature type="transmembrane region" description="Helical" evidence="4">
    <location>
        <begin position="137"/>
        <end position="154"/>
    </location>
</feature>
<keyword evidence="2 3" id="KW-0175">Coiled coil</keyword>
<accession>A0A011PNM3</accession>
<dbReference type="PANTHER" id="PTHR32347:SF23">
    <property type="entry name" value="BLL5650 PROTEIN"/>
    <property type="match status" value="1"/>
</dbReference>
<dbReference type="GO" id="GO:0030313">
    <property type="term" value="C:cell envelope"/>
    <property type="evidence" value="ECO:0007669"/>
    <property type="project" value="UniProtKB-SubCell"/>
</dbReference>
<evidence type="ECO:0000256" key="3">
    <source>
        <dbReference type="SAM" id="Coils"/>
    </source>
</evidence>
<dbReference type="SUPFAM" id="SSF111369">
    <property type="entry name" value="HlyD-like secretion proteins"/>
    <property type="match status" value="1"/>
</dbReference>
<name>A0A011PNM3_ACCRE</name>
<keyword evidence="6" id="KW-1185">Reference proteome</keyword>
<dbReference type="Gene3D" id="2.40.50.100">
    <property type="match status" value="1"/>
</dbReference>
<keyword evidence="4" id="KW-1133">Transmembrane helix</keyword>
<proteinExistence type="predicted"/>
<sequence length="400" mass="42391">MTLVAASPTAGSGDGEERSQALTLAMQEAIDQNASIVYPLPSEAAPRVVQAHARLAAQGSGTLLSVPLIGAGQTIGCLCFERQRAVTADELRVIEPLVCMLTPLLALKQRAELGWSARASEALRGYWGGSGRRTRRLAWLGGLVAIVALAMFPVSHRIGAPARLEGATQRVLAAPSDGYLRAAHVRPGDVVAVGQVLVELAQQDLLLQNRKWEAELTQHQNSAAAALARADRSQYAIAQARAAEAGAQLELAQAQLVRSQVTAPIDGLVIQGDLSQALGAPVQRGDVLLTLAPRDAFRLIIEVDERSIGGVVLGQRGQLALSALPGERLDFAVTRISPMALTLEGRNAFEIEAAFGQPPAGLRPGLRGVAKIDAGTRSLAWVATHRIGDWLRMATWTWGL</sequence>
<dbReference type="PANTHER" id="PTHR32347">
    <property type="entry name" value="EFFLUX SYSTEM COMPONENT YKNX-RELATED"/>
    <property type="match status" value="1"/>
</dbReference>
<evidence type="ECO:0000256" key="1">
    <source>
        <dbReference type="ARBA" id="ARBA00004196"/>
    </source>
</evidence>
<evidence type="ECO:0000313" key="5">
    <source>
        <dbReference type="EMBL" id="EXI89051.1"/>
    </source>
</evidence>
<feature type="coiled-coil region" evidence="3">
    <location>
        <begin position="209"/>
        <end position="255"/>
    </location>
</feature>
<comment type="caution">
    <text evidence="5">The sequence shown here is derived from an EMBL/GenBank/DDBJ whole genome shotgun (WGS) entry which is preliminary data.</text>
</comment>
<dbReference type="InterPro" id="IPR050465">
    <property type="entry name" value="UPF0194_transport"/>
</dbReference>